<accession>A0ABS4RFM5</accession>
<dbReference type="EC" id="2.7.7.18" evidence="3"/>
<keyword evidence="9" id="KW-0520">NAD</keyword>
<dbReference type="Pfam" id="PF01467">
    <property type="entry name" value="CTP_transf_like"/>
    <property type="match status" value="1"/>
</dbReference>
<dbReference type="PANTHER" id="PTHR39321">
    <property type="entry name" value="NICOTINATE-NUCLEOTIDE ADENYLYLTRANSFERASE-RELATED"/>
    <property type="match status" value="1"/>
</dbReference>
<comment type="pathway">
    <text evidence="2">Cofactor biosynthesis; NAD(+) biosynthesis; deamido-NAD(+) from nicotinate D-ribonucleotide: step 1/1.</text>
</comment>
<evidence type="ECO:0000256" key="9">
    <source>
        <dbReference type="ARBA" id="ARBA00023027"/>
    </source>
</evidence>
<feature type="domain" description="Cytidyltransferase-like" evidence="11">
    <location>
        <begin position="1"/>
        <end position="126"/>
    </location>
</feature>
<evidence type="ECO:0000313" key="12">
    <source>
        <dbReference type="EMBL" id="MBP2241701.1"/>
    </source>
</evidence>
<evidence type="ECO:0000256" key="8">
    <source>
        <dbReference type="ARBA" id="ARBA00022840"/>
    </source>
</evidence>
<evidence type="ECO:0000256" key="4">
    <source>
        <dbReference type="ARBA" id="ARBA00022642"/>
    </source>
</evidence>
<gene>
    <name evidence="12" type="ORF">J2Z40_002273</name>
</gene>
<dbReference type="GO" id="GO:0004515">
    <property type="term" value="F:nicotinate-nucleotide adenylyltransferase activity"/>
    <property type="evidence" value="ECO:0007669"/>
    <property type="project" value="UniProtKB-EC"/>
</dbReference>
<reference evidence="12 13" key="1">
    <citation type="submission" date="2021-03" db="EMBL/GenBank/DDBJ databases">
        <title>Genomic Encyclopedia of Type Strains, Phase IV (KMG-IV): sequencing the most valuable type-strain genomes for metagenomic binning, comparative biology and taxonomic classification.</title>
        <authorList>
            <person name="Goeker M."/>
        </authorList>
    </citation>
    <scope>NUCLEOTIDE SEQUENCE [LARGE SCALE GENOMIC DNA]</scope>
    <source>
        <strain evidence="12 13">DSM 26675</strain>
    </source>
</reference>
<evidence type="ECO:0000256" key="5">
    <source>
        <dbReference type="ARBA" id="ARBA00022679"/>
    </source>
</evidence>
<sequence length="153" mass="18079">MPNQEPPHKKKTNVVKDGDRVNMLTCAIEGHPHFKIESIELERKGPSYTYETMKILKENHRDKQFYFIIGADMIEYLPKWRNIAELVEIVQFIGVKRPLYRTESPYPILYSDVPEMAISSSLIRDRIKENKTIRYLVPDSVRHYIKENHLYGS</sequence>
<evidence type="ECO:0000313" key="13">
    <source>
        <dbReference type="Proteomes" id="UP001519293"/>
    </source>
</evidence>
<keyword evidence="5 12" id="KW-0808">Transferase</keyword>
<dbReference type="Proteomes" id="UP001519293">
    <property type="component" value="Unassembled WGS sequence"/>
</dbReference>
<evidence type="ECO:0000259" key="11">
    <source>
        <dbReference type="Pfam" id="PF01467"/>
    </source>
</evidence>
<comment type="catalytic activity">
    <reaction evidence="10">
        <text>nicotinate beta-D-ribonucleotide + ATP + H(+) = deamido-NAD(+) + diphosphate</text>
        <dbReference type="Rhea" id="RHEA:22860"/>
        <dbReference type="ChEBI" id="CHEBI:15378"/>
        <dbReference type="ChEBI" id="CHEBI:30616"/>
        <dbReference type="ChEBI" id="CHEBI:33019"/>
        <dbReference type="ChEBI" id="CHEBI:57502"/>
        <dbReference type="ChEBI" id="CHEBI:58437"/>
        <dbReference type="EC" id="2.7.7.18"/>
    </reaction>
</comment>
<dbReference type="CDD" id="cd02165">
    <property type="entry name" value="NMNAT"/>
    <property type="match status" value="1"/>
</dbReference>
<keyword evidence="13" id="KW-1185">Reference proteome</keyword>
<name>A0ABS4RFM5_9BACI</name>
<dbReference type="Gene3D" id="3.40.50.620">
    <property type="entry name" value="HUPs"/>
    <property type="match status" value="1"/>
</dbReference>
<dbReference type="InterPro" id="IPR005248">
    <property type="entry name" value="NadD/NMNAT"/>
</dbReference>
<keyword evidence="4" id="KW-0662">Pyridine nucleotide biosynthesis</keyword>
<dbReference type="InterPro" id="IPR004821">
    <property type="entry name" value="Cyt_trans-like"/>
</dbReference>
<keyword evidence="6 12" id="KW-0548">Nucleotidyltransferase</keyword>
<protein>
    <recommendedName>
        <fullName evidence="3">nicotinate-nucleotide adenylyltransferase</fullName>
        <ecNumber evidence="3">2.7.7.18</ecNumber>
    </recommendedName>
</protein>
<comment type="function">
    <text evidence="1">Catalyzes the reversible adenylation of nicotinate mononucleotide (NaMN) to nicotinic acid adenine dinucleotide (NaAD).</text>
</comment>
<evidence type="ECO:0000256" key="7">
    <source>
        <dbReference type="ARBA" id="ARBA00022741"/>
    </source>
</evidence>
<dbReference type="PANTHER" id="PTHR39321:SF3">
    <property type="entry name" value="PHOSPHOPANTETHEINE ADENYLYLTRANSFERASE"/>
    <property type="match status" value="1"/>
</dbReference>
<keyword evidence="7" id="KW-0547">Nucleotide-binding</keyword>
<evidence type="ECO:0000256" key="6">
    <source>
        <dbReference type="ARBA" id="ARBA00022695"/>
    </source>
</evidence>
<organism evidence="12 13">
    <name type="scientific">Cytobacillus eiseniae</name>
    <dbReference type="NCBI Taxonomy" id="762947"/>
    <lineage>
        <taxon>Bacteria</taxon>
        <taxon>Bacillati</taxon>
        <taxon>Bacillota</taxon>
        <taxon>Bacilli</taxon>
        <taxon>Bacillales</taxon>
        <taxon>Bacillaceae</taxon>
        <taxon>Cytobacillus</taxon>
    </lineage>
</organism>
<dbReference type="NCBIfam" id="NF000841">
    <property type="entry name" value="PRK00071.1-4"/>
    <property type="match status" value="1"/>
</dbReference>
<dbReference type="NCBIfam" id="TIGR00482">
    <property type="entry name" value="nicotinate (nicotinamide) nucleotide adenylyltransferase"/>
    <property type="match status" value="1"/>
</dbReference>
<keyword evidence="8" id="KW-0067">ATP-binding</keyword>
<dbReference type="EMBL" id="JAGIKZ010000011">
    <property type="protein sequence ID" value="MBP2241701.1"/>
    <property type="molecule type" value="Genomic_DNA"/>
</dbReference>
<dbReference type="SUPFAM" id="SSF52374">
    <property type="entry name" value="Nucleotidylyl transferase"/>
    <property type="match status" value="1"/>
</dbReference>
<dbReference type="InterPro" id="IPR014729">
    <property type="entry name" value="Rossmann-like_a/b/a_fold"/>
</dbReference>
<evidence type="ECO:0000256" key="2">
    <source>
        <dbReference type="ARBA" id="ARBA00005019"/>
    </source>
</evidence>
<evidence type="ECO:0000256" key="1">
    <source>
        <dbReference type="ARBA" id="ARBA00002324"/>
    </source>
</evidence>
<dbReference type="NCBIfam" id="NF000840">
    <property type="entry name" value="PRK00071.1-3"/>
    <property type="match status" value="1"/>
</dbReference>
<proteinExistence type="predicted"/>
<comment type="caution">
    <text evidence="12">The sequence shown here is derived from an EMBL/GenBank/DDBJ whole genome shotgun (WGS) entry which is preliminary data.</text>
</comment>
<evidence type="ECO:0000256" key="10">
    <source>
        <dbReference type="ARBA" id="ARBA00048721"/>
    </source>
</evidence>
<evidence type="ECO:0000256" key="3">
    <source>
        <dbReference type="ARBA" id="ARBA00012389"/>
    </source>
</evidence>